<accession>A0ABP7X6F8</accession>
<dbReference type="InterPro" id="IPR052900">
    <property type="entry name" value="Phospholipid_Metab_Enz"/>
</dbReference>
<organism evidence="3 4">
    <name type="scientific">Actinomadura miaoliensis</name>
    <dbReference type="NCBI Taxonomy" id="430685"/>
    <lineage>
        <taxon>Bacteria</taxon>
        <taxon>Bacillati</taxon>
        <taxon>Actinomycetota</taxon>
        <taxon>Actinomycetes</taxon>
        <taxon>Streptosporangiales</taxon>
        <taxon>Thermomonosporaceae</taxon>
        <taxon>Actinomadura</taxon>
    </lineage>
</organism>
<dbReference type="CDD" id="cd07389">
    <property type="entry name" value="MPP_PhoD"/>
    <property type="match status" value="1"/>
</dbReference>
<evidence type="ECO:0000259" key="2">
    <source>
        <dbReference type="Pfam" id="PF16655"/>
    </source>
</evidence>
<dbReference type="RefSeq" id="WP_344958621.1">
    <property type="nucleotide sequence ID" value="NZ_BAAAZG010000078.1"/>
</dbReference>
<sequence>MTRRSFLSIAGAATVSAPLAPLPARRLQSRALTDPFELGVASGDPAPDGVVLWTRLAPRPLAEDGHGGLPRRDVHVQWQVAEDERFRRIVRAGRATARYADAGSVHVEVDGLRPGAEYFYRFRADGHLSPTGRTRTAPAQGALTPVTFAAASCANYEQGYFTAYRRLAEQHPDLVVHLGDYIYEGAAKDDDPMRIVRRHTGLSTCLTLADYRRRHAQYKSDPDLRAAHATAPWAVVWDDHELQNNWAGDSPEARERAFVARRRAAVRAYYENMPLRRSSLRGPGRIRLTRRIQWGDLAVFHMLDTRQFRNGQPCDDGLRLNCDARLNEKRVLLGDGQLRWLDQGLRASRARWNVLAQQVFLAQRDHRLGPGREMALDGWDGYAAERTRLMNALVSSGARNPVVLTGDVHVAHANDLLADFDDPDSAHVGVELVATSIASEGDGEPDPSTNAAIRAENPHIALIDQRRGYLLCRAAPGEMTADFHAVPYVTRRGAPVSSAVQFTVHDGARSLGRPA</sequence>
<feature type="domain" description="Phospholipase D N-terminal" evidence="2">
    <location>
        <begin position="38"/>
        <end position="136"/>
    </location>
</feature>
<dbReference type="InterPro" id="IPR006311">
    <property type="entry name" value="TAT_signal"/>
</dbReference>
<dbReference type="Proteomes" id="UP001500683">
    <property type="component" value="Unassembled WGS sequence"/>
</dbReference>
<comment type="caution">
    <text evidence="3">The sequence shown here is derived from an EMBL/GenBank/DDBJ whole genome shotgun (WGS) entry which is preliminary data.</text>
</comment>
<dbReference type="PROSITE" id="PS51318">
    <property type="entry name" value="TAT"/>
    <property type="match status" value="1"/>
</dbReference>
<evidence type="ECO:0000259" key="1">
    <source>
        <dbReference type="Pfam" id="PF09423"/>
    </source>
</evidence>
<name>A0ABP7X6F8_9ACTN</name>
<dbReference type="Pfam" id="PF09423">
    <property type="entry name" value="PhoD"/>
    <property type="match status" value="1"/>
</dbReference>
<dbReference type="InterPro" id="IPR032093">
    <property type="entry name" value="PhoD_N"/>
</dbReference>
<dbReference type="EMBL" id="BAAAZG010000078">
    <property type="protein sequence ID" value="GAA4103988.1"/>
    <property type="molecule type" value="Genomic_DNA"/>
</dbReference>
<evidence type="ECO:0000313" key="4">
    <source>
        <dbReference type="Proteomes" id="UP001500683"/>
    </source>
</evidence>
<proteinExistence type="predicted"/>
<dbReference type="PANTHER" id="PTHR43606:SF2">
    <property type="entry name" value="ALKALINE PHOSPHATASE FAMILY PROTEIN (AFU_ORTHOLOGUE AFUA_5G03860)"/>
    <property type="match status" value="1"/>
</dbReference>
<protein>
    <submittedName>
        <fullName evidence="3">Alkaline phosphatase D family protein</fullName>
    </submittedName>
</protein>
<dbReference type="Gene3D" id="2.60.40.380">
    <property type="entry name" value="Purple acid phosphatase-like, N-terminal"/>
    <property type="match status" value="1"/>
</dbReference>
<keyword evidence="4" id="KW-1185">Reference proteome</keyword>
<dbReference type="InterPro" id="IPR038607">
    <property type="entry name" value="PhoD-like_sf"/>
</dbReference>
<dbReference type="SUPFAM" id="SSF56300">
    <property type="entry name" value="Metallo-dependent phosphatases"/>
    <property type="match status" value="1"/>
</dbReference>
<gene>
    <name evidence="3" type="ORF">GCM10022214_82870</name>
</gene>
<dbReference type="Pfam" id="PF16655">
    <property type="entry name" value="PhoD_N"/>
    <property type="match status" value="1"/>
</dbReference>
<feature type="domain" description="PhoD-like phosphatase metallophosphatase" evidence="1">
    <location>
        <begin position="148"/>
        <end position="483"/>
    </location>
</feature>
<dbReference type="InterPro" id="IPR029052">
    <property type="entry name" value="Metallo-depent_PP-like"/>
</dbReference>
<dbReference type="PANTHER" id="PTHR43606">
    <property type="entry name" value="PHOSPHATASE, PUTATIVE (AFU_ORTHOLOGUE AFUA_6G08710)-RELATED"/>
    <property type="match status" value="1"/>
</dbReference>
<evidence type="ECO:0000313" key="3">
    <source>
        <dbReference type="EMBL" id="GAA4103988.1"/>
    </source>
</evidence>
<dbReference type="Gene3D" id="3.60.21.70">
    <property type="entry name" value="PhoD-like phosphatase"/>
    <property type="match status" value="1"/>
</dbReference>
<reference evidence="4" key="1">
    <citation type="journal article" date="2019" name="Int. J. Syst. Evol. Microbiol.">
        <title>The Global Catalogue of Microorganisms (GCM) 10K type strain sequencing project: providing services to taxonomists for standard genome sequencing and annotation.</title>
        <authorList>
            <consortium name="The Broad Institute Genomics Platform"/>
            <consortium name="The Broad Institute Genome Sequencing Center for Infectious Disease"/>
            <person name="Wu L."/>
            <person name="Ma J."/>
        </authorList>
    </citation>
    <scope>NUCLEOTIDE SEQUENCE [LARGE SCALE GENOMIC DNA]</scope>
    <source>
        <strain evidence="4">JCM 16702</strain>
    </source>
</reference>
<dbReference type="InterPro" id="IPR018946">
    <property type="entry name" value="PhoD-like_MPP"/>
</dbReference>